<name>A0ABT6NBC6_9FIRM</name>
<organism evidence="2 3">
    <name type="scientific">Fusibacter bizertensis</name>
    <dbReference type="NCBI Taxonomy" id="1488331"/>
    <lineage>
        <taxon>Bacteria</taxon>
        <taxon>Bacillati</taxon>
        <taxon>Bacillota</taxon>
        <taxon>Clostridia</taxon>
        <taxon>Eubacteriales</taxon>
        <taxon>Eubacteriales Family XII. Incertae Sedis</taxon>
        <taxon>Fusibacter</taxon>
    </lineage>
</organism>
<dbReference type="Pfam" id="PF13672">
    <property type="entry name" value="PP2C_2"/>
    <property type="match status" value="1"/>
</dbReference>
<keyword evidence="2" id="KW-0378">Hydrolase</keyword>
<dbReference type="GO" id="GO:0004722">
    <property type="term" value="F:protein serine/threonine phosphatase activity"/>
    <property type="evidence" value="ECO:0007669"/>
    <property type="project" value="UniProtKB-EC"/>
</dbReference>
<dbReference type="InterPro" id="IPR036457">
    <property type="entry name" value="PPM-type-like_dom_sf"/>
</dbReference>
<comment type="caution">
    <text evidence="2">The sequence shown here is derived from an EMBL/GenBank/DDBJ whole genome shotgun (WGS) entry which is preliminary data.</text>
</comment>
<dbReference type="Proteomes" id="UP001158045">
    <property type="component" value="Unassembled WGS sequence"/>
</dbReference>
<dbReference type="EC" id="3.1.3.16" evidence="2"/>
<feature type="domain" description="PPM-type phosphatase" evidence="1">
    <location>
        <begin position="11"/>
        <end position="228"/>
    </location>
</feature>
<dbReference type="Gene3D" id="3.60.40.10">
    <property type="entry name" value="PPM-type phosphatase domain"/>
    <property type="match status" value="1"/>
</dbReference>
<keyword evidence="3" id="KW-1185">Reference proteome</keyword>
<evidence type="ECO:0000259" key="1">
    <source>
        <dbReference type="Pfam" id="PF13672"/>
    </source>
</evidence>
<dbReference type="SUPFAM" id="SSF81606">
    <property type="entry name" value="PP2C-like"/>
    <property type="match status" value="1"/>
</dbReference>
<sequence length="482" mass="55432">MRFMNYGASVTGTKHIKMNKVNQDAFIYKDIDSGIQMMALSDGHGAPQHMYSDEGAKYAVEVALDAIGGYFEFCHGDITLSELKYDFEERLSIEIQTRWLNKIMQDPKFETPIQYGCTLLVAIRTNDYLIFLQIGDGKIAMVYEDGVVYFPMQRDLRYEGNVTASLVQENAWLEMKVKVLPIEKSLNMIILASDGVENAYPHGYYDDADFYLNLAKEQDLANNLVSHLQKAAYFSKDDTTVVIWKSVENQLLEIDPEQQNIWIDASPEDWIPLSNLVTNELHKRIEVGLKLVDFFDEQQDVLPAGATLKTFLYDQKENKFQFIPNSDMEKIGFVRIKKILSLVTGVQIECNNRADLKRTLIELQKKIRYDLKQSKFLIDKNDALMPVVSLSGANEKFEIFYNSEIRLHQIMPIVSQYDPIIGKIVQHPKRQAVWGIVNETGHTWEVYSQKYELIPPGKTVTLRSQMTVFINGIPVQFCIHYQ</sequence>
<evidence type="ECO:0000313" key="2">
    <source>
        <dbReference type="EMBL" id="MDH8677722.1"/>
    </source>
</evidence>
<accession>A0ABT6NBC6</accession>
<protein>
    <submittedName>
        <fullName evidence="2">PP2C family serine/threonine-protein phosphatase</fullName>
        <ecNumber evidence="2">3.1.3.16</ecNumber>
    </submittedName>
</protein>
<proteinExistence type="predicted"/>
<dbReference type="RefSeq" id="WP_281093541.1">
    <property type="nucleotide sequence ID" value="NZ_JARYZI010000003.1"/>
</dbReference>
<dbReference type="EMBL" id="JARYZI010000003">
    <property type="protein sequence ID" value="MDH8677722.1"/>
    <property type="molecule type" value="Genomic_DNA"/>
</dbReference>
<gene>
    <name evidence="2" type="ORF">QE109_06165</name>
</gene>
<evidence type="ECO:0000313" key="3">
    <source>
        <dbReference type="Proteomes" id="UP001158045"/>
    </source>
</evidence>
<reference evidence="2 3" key="1">
    <citation type="submission" date="2023-04" db="EMBL/GenBank/DDBJ databases">
        <title>Fusibacter bizertensis strain WBS, isolated from littoral bottom sediments of the Arctic seas - biochemical and genomic analysis.</title>
        <authorList>
            <person name="Brioukhanov A.L."/>
        </authorList>
    </citation>
    <scope>NUCLEOTIDE SEQUENCE [LARGE SCALE GENOMIC DNA]</scope>
    <source>
        <strain evidence="2 3">WBS</strain>
    </source>
</reference>
<dbReference type="InterPro" id="IPR001932">
    <property type="entry name" value="PPM-type_phosphatase-like_dom"/>
</dbReference>